<name>A0AA36XK81_9NEIS</name>
<evidence type="ECO:0000313" key="1">
    <source>
        <dbReference type="EMBL" id="EGQ76280.1"/>
    </source>
</evidence>
<sequence length="43" mass="5356">MVWYCQTFQTTFYRLRPIRLIESAYFSANQFKKIDFKERKSIT</sequence>
<accession>A0AA36XK81</accession>
<comment type="caution">
    <text evidence="1">The sequence shown here is derived from an EMBL/GenBank/DDBJ whole genome shotgun (WGS) entry which is preliminary data.</text>
</comment>
<proteinExistence type="predicted"/>
<protein>
    <submittedName>
        <fullName evidence="1">Uncharacterized protein</fullName>
    </submittedName>
</protein>
<dbReference type="Proteomes" id="UP000004982">
    <property type="component" value="Unassembled WGS sequence"/>
</dbReference>
<evidence type="ECO:0000313" key="2">
    <source>
        <dbReference type="Proteomes" id="UP000004982"/>
    </source>
</evidence>
<dbReference type="EMBL" id="AFQE01000100">
    <property type="protein sequence ID" value="EGQ76280.1"/>
    <property type="molecule type" value="Genomic_DNA"/>
</dbReference>
<dbReference type="AlphaFoldDB" id="A0AA36XK81"/>
<reference evidence="1 2" key="1">
    <citation type="submission" date="2011-05" db="EMBL/GenBank/DDBJ databases">
        <authorList>
            <person name="Muzny D."/>
            <person name="Qin X."/>
            <person name="Deng J."/>
            <person name="Jiang H."/>
            <person name="Liu Y."/>
            <person name="Qu J."/>
            <person name="Song X.-Z."/>
            <person name="Zhang L."/>
            <person name="Thornton R."/>
            <person name="Coyle M."/>
            <person name="Francisco L."/>
            <person name="Jackson L."/>
            <person name="Javaid M."/>
            <person name="Korchina V."/>
            <person name="Kovar C."/>
            <person name="Mata R."/>
            <person name="Mathew T."/>
            <person name="Ngo R."/>
            <person name="Nguyen L."/>
            <person name="Nguyen N."/>
            <person name="Okwuonu G."/>
            <person name="Ongeri F."/>
            <person name="Pham C."/>
            <person name="Simmons D."/>
            <person name="Wilczek-Boney K."/>
            <person name="Hale W."/>
            <person name="Jakkamsetti A."/>
            <person name="Pham P."/>
            <person name="Ruth R."/>
            <person name="San Lucas F."/>
            <person name="Warren J."/>
            <person name="Zhang J."/>
            <person name="Zhao Z."/>
            <person name="Zhou C."/>
            <person name="Zhu D."/>
            <person name="Lee S."/>
            <person name="Bess C."/>
            <person name="Blankenburg K."/>
            <person name="Forbes L."/>
            <person name="Fu Q."/>
            <person name="Gubbala S."/>
            <person name="Hirani K."/>
            <person name="Jayaseelan J.C."/>
            <person name="Lara F."/>
            <person name="Munidasa M."/>
            <person name="Palculict T."/>
            <person name="Patil S."/>
            <person name="Pu L.-L."/>
            <person name="Saada N."/>
            <person name="Tang L."/>
            <person name="Weissenberger G."/>
            <person name="Zhu Y."/>
            <person name="Hemphill L."/>
            <person name="Shang Y."/>
            <person name="Youmans B."/>
            <person name="Ayvaz T."/>
            <person name="Ross M."/>
            <person name="Santibanez J."/>
            <person name="Aqrawi P."/>
            <person name="Gross S."/>
            <person name="Joshi V."/>
            <person name="Fowler G."/>
            <person name="Nazareth L."/>
            <person name="Reid J."/>
            <person name="Worley K."/>
            <person name="Petrosino J."/>
            <person name="Highlander S."/>
            <person name="Gibbs R."/>
        </authorList>
    </citation>
    <scope>NUCLEOTIDE SEQUENCE [LARGE SCALE GENOMIC DNA]</scope>
    <source>
        <strain evidence="1 2">ATCC 33926</strain>
    </source>
</reference>
<organism evidence="1 2">
    <name type="scientific">Neisseria macacae ATCC 33926</name>
    <dbReference type="NCBI Taxonomy" id="997348"/>
    <lineage>
        <taxon>Bacteria</taxon>
        <taxon>Pseudomonadati</taxon>
        <taxon>Pseudomonadota</taxon>
        <taxon>Betaproteobacteria</taxon>
        <taxon>Neisseriales</taxon>
        <taxon>Neisseriaceae</taxon>
        <taxon>Neisseria</taxon>
    </lineage>
</organism>
<gene>
    <name evidence="1" type="ORF">HMPREF9418_2075</name>
</gene>